<protein>
    <submittedName>
        <fullName evidence="1">Uncharacterized protein</fullName>
    </submittedName>
</protein>
<gene>
    <name evidence="1" type="ORF">J437_LFUL004297</name>
</gene>
<dbReference type="EMBL" id="KZ308192">
    <property type="protein sequence ID" value="KAG8224341.1"/>
    <property type="molecule type" value="Genomic_DNA"/>
</dbReference>
<accession>A0A8K0JX84</accession>
<keyword evidence="2" id="KW-1185">Reference proteome</keyword>
<dbReference type="GO" id="GO:0004674">
    <property type="term" value="F:protein serine/threonine kinase activity"/>
    <property type="evidence" value="ECO:0007669"/>
    <property type="project" value="TreeGrafter"/>
</dbReference>
<reference evidence="1" key="1">
    <citation type="submission" date="2013-04" db="EMBL/GenBank/DDBJ databases">
        <authorList>
            <person name="Qu J."/>
            <person name="Murali S.C."/>
            <person name="Bandaranaike D."/>
            <person name="Bellair M."/>
            <person name="Blankenburg K."/>
            <person name="Chao H."/>
            <person name="Dinh H."/>
            <person name="Doddapaneni H."/>
            <person name="Downs B."/>
            <person name="Dugan-Rocha S."/>
            <person name="Elkadiri S."/>
            <person name="Gnanaolivu R.D."/>
            <person name="Hernandez B."/>
            <person name="Javaid M."/>
            <person name="Jayaseelan J.C."/>
            <person name="Lee S."/>
            <person name="Li M."/>
            <person name="Ming W."/>
            <person name="Munidasa M."/>
            <person name="Muniz J."/>
            <person name="Nguyen L."/>
            <person name="Ongeri F."/>
            <person name="Osuji N."/>
            <person name="Pu L.-L."/>
            <person name="Puazo M."/>
            <person name="Qu C."/>
            <person name="Quiroz J."/>
            <person name="Raj R."/>
            <person name="Weissenberger G."/>
            <person name="Xin Y."/>
            <person name="Zou X."/>
            <person name="Han Y."/>
            <person name="Richards S."/>
            <person name="Worley K."/>
            <person name="Muzny D."/>
            <person name="Gibbs R."/>
        </authorList>
    </citation>
    <scope>NUCLEOTIDE SEQUENCE</scope>
    <source>
        <strain evidence="1">Sampled in the wild</strain>
    </source>
</reference>
<dbReference type="AlphaFoldDB" id="A0A8K0JX84"/>
<dbReference type="GO" id="GO:0000723">
    <property type="term" value="P:telomere maintenance"/>
    <property type="evidence" value="ECO:0007669"/>
    <property type="project" value="TreeGrafter"/>
</dbReference>
<dbReference type="PANTHER" id="PTHR11139:SF68">
    <property type="entry name" value="DNA-DEPENDENT PROTEIN KINASE CATALYTIC SUBUNIT"/>
    <property type="match status" value="1"/>
</dbReference>
<name>A0A8K0JX84_LADFU</name>
<proteinExistence type="predicted"/>
<evidence type="ECO:0000313" key="1">
    <source>
        <dbReference type="EMBL" id="KAG8224341.1"/>
    </source>
</evidence>
<dbReference type="PANTHER" id="PTHR11139">
    <property type="entry name" value="ATAXIA TELANGIECTASIA MUTATED ATM -RELATED"/>
    <property type="match status" value="1"/>
</dbReference>
<comment type="caution">
    <text evidence="1">The sequence shown here is derived from an EMBL/GenBank/DDBJ whole genome shotgun (WGS) entry which is preliminary data.</text>
</comment>
<dbReference type="OrthoDB" id="431717at2759"/>
<sequence>MSWHLSYGKMSAILANEKPCSSPQKVSSFMKSVYVLGELLKDPELYANPDLKISIYGQVFESLKTLTAVVKYHETVFDLIDDEKRKRFFKCIKYSAESQNLMEKITEYGTICMGEAIGIAETLTEKSLLSKVYLSLAKAILCGSSEARDWFPCLLLFDYSNPTLREVFKSETSRIPPWMFLGWTSQILSHLNGCVLDALEEIVIKLCEAYPAAILIPYRSNLENYEDSVSRMMLNQRINKILSKYKTTEELINSLMYISHPETMLNYHLDKIISLLDSPKPKIYLAKEACSLMMNEIFPSVEKKRFHGRLHEKLQIYKEMLIKLFGCDFYQVEDVKFARSIVASLNCLKKEIKKKDFSSSLEGYSFWLAKFRISDHMDVVEIPGQYTGDSEPLPELHTKICGFS</sequence>
<dbReference type="InterPro" id="IPR050517">
    <property type="entry name" value="DDR_Repair_Kinase"/>
</dbReference>
<evidence type="ECO:0000313" key="2">
    <source>
        <dbReference type="Proteomes" id="UP000792457"/>
    </source>
</evidence>
<feature type="non-terminal residue" evidence="1">
    <location>
        <position position="1"/>
    </location>
</feature>
<dbReference type="GO" id="GO:0005634">
    <property type="term" value="C:nucleus"/>
    <property type="evidence" value="ECO:0007669"/>
    <property type="project" value="TreeGrafter"/>
</dbReference>
<organism evidence="1 2">
    <name type="scientific">Ladona fulva</name>
    <name type="common">Scarce chaser dragonfly</name>
    <name type="synonym">Libellula fulva</name>
    <dbReference type="NCBI Taxonomy" id="123851"/>
    <lineage>
        <taxon>Eukaryota</taxon>
        <taxon>Metazoa</taxon>
        <taxon>Ecdysozoa</taxon>
        <taxon>Arthropoda</taxon>
        <taxon>Hexapoda</taxon>
        <taxon>Insecta</taxon>
        <taxon>Pterygota</taxon>
        <taxon>Palaeoptera</taxon>
        <taxon>Odonata</taxon>
        <taxon>Epiprocta</taxon>
        <taxon>Anisoptera</taxon>
        <taxon>Libelluloidea</taxon>
        <taxon>Libellulidae</taxon>
        <taxon>Ladona</taxon>
    </lineage>
</organism>
<reference evidence="1" key="2">
    <citation type="submission" date="2017-10" db="EMBL/GenBank/DDBJ databases">
        <title>Ladona fulva Genome sequencing and assembly.</title>
        <authorList>
            <person name="Murali S."/>
            <person name="Richards S."/>
            <person name="Bandaranaike D."/>
            <person name="Bellair M."/>
            <person name="Blankenburg K."/>
            <person name="Chao H."/>
            <person name="Dinh H."/>
            <person name="Doddapaneni H."/>
            <person name="Dugan-Rocha S."/>
            <person name="Elkadiri S."/>
            <person name="Gnanaolivu R."/>
            <person name="Hernandez B."/>
            <person name="Skinner E."/>
            <person name="Javaid M."/>
            <person name="Lee S."/>
            <person name="Li M."/>
            <person name="Ming W."/>
            <person name="Munidasa M."/>
            <person name="Muniz J."/>
            <person name="Nguyen L."/>
            <person name="Hughes D."/>
            <person name="Osuji N."/>
            <person name="Pu L.-L."/>
            <person name="Puazo M."/>
            <person name="Qu C."/>
            <person name="Quiroz J."/>
            <person name="Raj R."/>
            <person name="Weissenberger G."/>
            <person name="Xin Y."/>
            <person name="Zou X."/>
            <person name="Han Y."/>
            <person name="Worley K."/>
            <person name="Muzny D."/>
            <person name="Gibbs R."/>
        </authorList>
    </citation>
    <scope>NUCLEOTIDE SEQUENCE</scope>
    <source>
        <strain evidence="1">Sampled in the wild</strain>
    </source>
</reference>
<dbReference type="GO" id="GO:0006302">
    <property type="term" value="P:double-strand break repair"/>
    <property type="evidence" value="ECO:0007669"/>
    <property type="project" value="TreeGrafter"/>
</dbReference>
<dbReference type="Proteomes" id="UP000792457">
    <property type="component" value="Unassembled WGS sequence"/>
</dbReference>